<protein>
    <submittedName>
        <fullName evidence="1">Uncharacterized protein</fullName>
    </submittedName>
</protein>
<feature type="non-terminal residue" evidence="1">
    <location>
        <position position="69"/>
    </location>
</feature>
<dbReference type="EMBL" id="PFLX01000008">
    <property type="protein sequence ID" value="PIY91035.1"/>
    <property type="molecule type" value="Genomic_DNA"/>
</dbReference>
<proteinExistence type="predicted"/>
<sequence length="69" mass="7789">MVNKDGRKIKLKRKLWELKYYPEILSSIISVFSTNVAKIAAKIPAKPIFEPISKHANNIAKDPSQALIL</sequence>
<gene>
    <name evidence="1" type="ORF">COY72_00300</name>
</gene>
<dbReference type="AlphaFoldDB" id="A0A2M7R8N4"/>
<reference evidence="2" key="1">
    <citation type="submission" date="2017-09" db="EMBL/GenBank/DDBJ databases">
        <title>Depth-based differentiation of microbial function through sediment-hosted aquifers and enrichment of novel symbionts in the deep terrestrial subsurface.</title>
        <authorList>
            <person name="Probst A.J."/>
            <person name="Ladd B."/>
            <person name="Jarett J.K."/>
            <person name="Geller-Mcgrath D.E."/>
            <person name="Sieber C.M.K."/>
            <person name="Emerson J.B."/>
            <person name="Anantharaman K."/>
            <person name="Thomas B.C."/>
            <person name="Malmstrom R."/>
            <person name="Stieglmeier M."/>
            <person name="Klingl A."/>
            <person name="Woyke T."/>
            <person name="Ryan C.M."/>
            <person name="Banfield J.F."/>
        </authorList>
    </citation>
    <scope>NUCLEOTIDE SEQUENCE [LARGE SCALE GENOMIC DNA]</scope>
</reference>
<accession>A0A2M7R8N4</accession>
<dbReference type="Proteomes" id="UP000230055">
    <property type="component" value="Unassembled WGS sequence"/>
</dbReference>
<evidence type="ECO:0000313" key="2">
    <source>
        <dbReference type="Proteomes" id="UP000230055"/>
    </source>
</evidence>
<evidence type="ECO:0000313" key="1">
    <source>
        <dbReference type="EMBL" id="PIY91035.1"/>
    </source>
</evidence>
<organism evidence="1 2">
    <name type="scientific">Candidatus Nealsonbacteria bacterium CG_4_10_14_0_8_um_filter_35_10</name>
    <dbReference type="NCBI Taxonomy" id="1974683"/>
    <lineage>
        <taxon>Bacteria</taxon>
        <taxon>Candidatus Nealsoniibacteriota</taxon>
    </lineage>
</organism>
<name>A0A2M7R8N4_9BACT</name>
<comment type="caution">
    <text evidence="1">The sequence shown here is derived from an EMBL/GenBank/DDBJ whole genome shotgun (WGS) entry which is preliminary data.</text>
</comment>